<keyword evidence="7" id="KW-1133">Transmembrane helix</keyword>
<reference evidence="11" key="1">
    <citation type="journal article" date="2021" name="Open Biol.">
        <title>Shared evolutionary footprints suggest mitochondrial oxidative damage underlies multiple complex I losses in fungi.</title>
        <authorList>
            <person name="Schikora-Tamarit M.A."/>
            <person name="Marcet-Houben M."/>
            <person name="Nosek J."/>
            <person name="Gabaldon T."/>
        </authorList>
    </citation>
    <scope>NUCLEOTIDE SEQUENCE</scope>
    <source>
        <strain evidence="11">CBS6341</strain>
    </source>
</reference>
<keyword evidence="6" id="KW-0813">Transport</keyword>
<dbReference type="Gene3D" id="2.60.40.420">
    <property type="entry name" value="Cupredoxins - blue copper proteins"/>
    <property type="match status" value="3"/>
</dbReference>
<dbReference type="GO" id="GO:0005507">
    <property type="term" value="F:copper ion binding"/>
    <property type="evidence" value="ECO:0007669"/>
    <property type="project" value="InterPro"/>
</dbReference>
<protein>
    <recommendedName>
        <fullName evidence="13">Multicopper oxidase</fullName>
    </recommendedName>
</protein>
<dbReference type="InterPro" id="IPR045087">
    <property type="entry name" value="Cu-oxidase_fam"/>
</dbReference>
<evidence type="ECO:0000256" key="1">
    <source>
        <dbReference type="ARBA" id="ARBA00010609"/>
    </source>
</evidence>
<dbReference type="CDD" id="cd13886">
    <property type="entry name" value="CuRO_2_MCO_like_1"/>
    <property type="match status" value="1"/>
</dbReference>
<feature type="transmembrane region" description="Helical" evidence="7">
    <location>
        <begin position="26"/>
        <end position="44"/>
    </location>
</feature>
<gene>
    <name evidence="11" type="ORF">WICMUC_001466</name>
</gene>
<keyword evidence="3" id="KW-0479">Metal-binding</keyword>
<keyword evidence="5" id="KW-0186">Copper</keyword>
<dbReference type="PROSITE" id="PS00079">
    <property type="entry name" value="MULTICOPPER_OXIDASE1"/>
    <property type="match status" value="1"/>
</dbReference>
<sequence>MDLSDNIKYHQLDEFSLRKKLKIRSWVVVSLVALVLITFTLYILRGISVTFDPIDRSKFSKIRKGTIKSSDNNWRLNTNREYNVTSWETSSTPQIREYDFNITNIIASPDGVTRNMTVINGQFPGPLVQANIGDTLRIKVRNNADEPTSIHFHGLFFKNTNYYDGASSMNQCEIPTNHTFVYEFEVEQYGTYWYHSHYSTQAADGIVGPVVLHSIDEDEHLKDQYDQDLVVLISDHYHDKAENYLEDYLAPNNENDEPTPDNGLIQGANYFEYPENYYRPQYNVNESMHHTFILRPDQKYRLRIINVGFFADIDYTIDEHPLIIIEADGTLVKPFEVDVLNIAPAQRYSVIIETNKSNSNNLFWMHAKLNSYCFAYMNSWLNIDTRALVLYGEPSEYQNELSLIEANSIEYQYYRNIKCRELDETLLKPLIKDPAPAYYDQHHRLDAWFNIGAYQLDRGKFNQTSYIPIKDTSTLYKQVYNLSSTDVSLTQDGAFTPYPDQFMINIHENNTVVDLLINNLDDGSHPFHLHGHKFWVVKVGSGNFNFKEYDEINIEDNEYIKRDTIHVEGYKYAVIRFIADNPGIWPFHCHIGWHMEAGLVMQLNIMPNVYRNWEFPDQWNELCELQEAKYLSLNSGN</sequence>
<evidence type="ECO:0000259" key="9">
    <source>
        <dbReference type="Pfam" id="PF07731"/>
    </source>
</evidence>
<dbReference type="PANTHER" id="PTHR11709:SF414">
    <property type="entry name" value="ADR239WP"/>
    <property type="match status" value="1"/>
</dbReference>
<dbReference type="InterPro" id="IPR002355">
    <property type="entry name" value="Cu_oxidase_Cu_BS"/>
</dbReference>
<organism evidence="11 12">
    <name type="scientific">Wickerhamomyces mucosus</name>
    <dbReference type="NCBI Taxonomy" id="1378264"/>
    <lineage>
        <taxon>Eukaryota</taxon>
        <taxon>Fungi</taxon>
        <taxon>Dikarya</taxon>
        <taxon>Ascomycota</taxon>
        <taxon>Saccharomycotina</taxon>
        <taxon>Saccharomycetes</taxon>
        <taxon>Phaffomycetales</taxon>
        <taxon>Wickerhamomycetaceae</taxon>
        <taxon>Wickerhamomyces</taxon>
    </lineage>
</organism>
<keyword evidence="2" id="KW-0410">Iron transport</keyword>
<dbReference type="OrthoDB" id="2121828at2759"/>
<dbReference type="Pfam" id="PF00394">
    <property type="entry name" value="Cu-oxidase"/>
    <property type="match status" value="1"/>
</dbReference>
<dbReference type="CDD" id="cd13910">
    <property type="entry name" value="CuRO_3_MCO_like_4"/>
    <property type="match status" value="1"/>
</dbReference>
<reference evidence="11" key="2">
    <citation type="submission" date="2021-01" db="EMBL/GenBank/DDBJ databases">
        <authorList>
            <person name="Schikora-Tamarit M.A."/>
        </authorList>
    </citation>
    <scope>NUCLEOTIDE SEQUENCE</scope>
    <source>
        <strain evidence="11">CBS6341</strain>
    </source>
</reference>
<evidence type="ECO:0000313" key="11">
    <source>
        <dbReference type="EMBL" id="KAH3678449.1"/>
    </source>
</evidence>
<evidence type="ECO:0000256" key="6">
    <source>
        <dbReference type="ARBA" id="ARBA00023065"/>
    </source>
</evidence>
<keyword evidence="7" id="KW-0472">Membrane</keyword>
<dbReference type="FunFam" id="2.60.40.420:FF:000045">
    <property type="entry name" value="Laccase 2"/>
    <property type="match status" value="1"/>
</dbReference>
<dbReference type="Pfam" id="PF07732">
    <property type="entry name" value="Cu-oxidase_3"/>
    <property type="match status" value="1"/>
</dbReference>
<dbReference type="InterPro" id="IPR001117">
    <property type="entry name" value="Cu-oxidase_2nd"/>
</dbReference>
<dbReference type="InterPro" id="IPR008972">
    <property type="entry name" value="Cupredoxin"/>
</dbReference>
<keyword evidence="6" id="KW-0406">Ion transport</keyword>
<comment type="caution">
    <text evidence="11">The sequence shown here is derived from an EMBL/GenBank/DDBJ whole genome shotgun (WGS) entry which is preliminary data.</text>
</comment>
<keyword evidence="4" id="KW-0560">Oxidoreductase</keyword>
<evidence type="ECO:0000256" key="4">
    <source>
        <dbReference type="ARBA" id="ARBA00023002"/>
    </source>
</evidence>
<evidence type="ECO:0008006" key="13">
    <source>
        <dbReference type="Google" id="ProtNLM"/>
    </source>
</evidence>
<keyword evidence="12" id="KW-1185">Reference proteome</keyword>
<dbReference type="InterPro" id="IPR011706">
    <property type="entry name" value="Cu-oxidase_C"/>
</dbReference>
<dbReference type="CDD" id="cd13857">
    <property type="entry name" value="CuRO_1_Diphenol_Ox"/>
    <property type="match status" value="1"/>
</dbReference>
<dbReference type="GO" id="GO:0006826">
    <property type="term" value="P:iron ion transport"/>
    <property type="evidence" value="ECO:0007669"/>
    <property type="project" value="UniProtKB-KW"/>
</dbReference>
<evidence type="ECO:0000259" key="8">
    <source>
        <dbReference type="Pfam" id="PF00394"/>
    </source>
</evidence>
<keyword evidence="7" id="KW-0812">Transmembrane</keyword>
<name>A0A9P8PWB1_9ASCO</name>
<feature type="domain" description="Plastocyanin-like" evidence="10">
    <location>
        <begin position="103"/>
        <end position="214"/>
    </location>
</feature>
<feature type="domain" description="Plastocyanin-like" evidence="9">
    <location>
        <begin position="492"/>
        <end position="607"/>
    </location>
</feature>
<keyword evidence="2" id="KW-0408">Iron</keyword>
<evidence type="ECO:0000256" key="7">
    <source>
        <dbReference type="SAM" id="Phobius"/>
    </source>
</evidence>
<dbReference type="PROSITE" id="PS00080">
    <property type="entry name" value="MULTICOPPER_OXIDASE2"/>
    <property type="match status" value="1"/>
</dbReference>
<comment type="similarity">
    <text evidence="1">Belongs to the multicopper oxidase family.</text>
</comment>
<dbReference type="SUPFAM" id="SSF49503">
    <property type="entry name" value="Cupredoxins"/>
    <property type="match status" value="3"/>
</dbReference>
<dbReference type="GO" id="GO:0016491">
    <property type="term" value="F:oxidoreductase activity"/>
    <property type="evidence" value="ECO:0007669"/>
    <property type="project" value="UniProtKB-KW"/>
</dbReference>
<evidence type="ECO:0000256" key="2">
    <source>
        <dbReference type="ARBA" id="ARBA00022496"/>
    </source>
</evidence>
<accession>A0A9P8PWB1</accession>
<evidence type="ECO:0000256" key="5">
    <source>
        <dbReference type="ARBA" id="ARBA00023008"/>
    </source>
</evidence>
<dbReference type="PANTHER" id="PTHR11709">
    <property type="entry name" value="MULTI-COPPER OXIDASE"/>
    <property type="match status" value="1"/>
</dbReference>
<evidence type="ECO:0000259" key="10">
    <source>
        <dbReference type="Pfam" id="PF07732"/>
    </source>
</evidence>
<dbReference type="InterPro" id="IPR033138">
    <property type="entry name" value="Cu_oxidase_CS"/>
</dbReference>
<dbReference type="InterPro" id="IPR011707">
    <property type="entry name" value="Cu-oxidase-like_N"/>
</dbReference>
<dbReference type="AlphaFoldDB" id="A0A9P8PWB1"/>
<dbReference type="Pfam" id="PF07731">
    <property type="entry name" value="Cu-oxidase_2"/>
    <property type="match status" value="1"/>
</dbReference>
<evidence type="ECO:0000313" key="12">
    <source>
        <dbReference type="Proteomes" id="UP000769528"/>
    </source>
</evidence>
<evidence type="ECO:0000256" key="3">
    <source>
        <dbReference type="ARBA" id="ARBA00022723"/>
    </source>
</evidence>
<feature type="domain" description="Plastocyanin-like" evidence="8">
    <location>
        <begin position="228"/>
        <end position="388"/>
    </location>
</feature>
<proteinExistence type="inferred from homology"/>
<dbReference type="Proteomes" id="UP000769528">
    <property type="component" value="Unassembled WGS sequence"/>
</dbReference>
<dbReference type="EMBL" id="JAEUBF010000443">
    <property type="protein sequence ID" value="KAH3678449.1"/>
    <property type="molecule type" value="Genomic_DNA"/>
</dbReference>